<reference evidence="1 2" key="1">
    <citation type="submission" date="2015-11" db="EMBL/GenBank/DDBJ databases">
        <authorList>
            <person name="Sahl J."/>
            <person name="Wagner D."/>
            <person name="Keim P."/>
        </authorList>
    </citation>
    <scope>NUCLEOTIDE SEQUENCE [LARGE SCALE GENOMIC DNA]</scope>
    <source>
        <strain evidence="1 2">BDU18</strain>
    </source>
</reference>
<dbReference type="EMBL" id="LNJQ01000004">
    <property type="protein sequence ID" value="KWZ37688.1"/>
    <property type="molecule type" value="Genomic_DNA"/>
</dbReference>
<evidence type="ECO:0000313" key="2">
    <source>
        <dbReference type="Proteomes" id="UP000070255"/>
    </source>
</evidence>
<sequence>MRVLRERQFCCGPGVGSLRESAAIAIDQRAERARRMTAGAEGARAAARSHRRLRVLLVAYRGRATRVRDTASRSAAIPQR</sequence>
<evidence type="ECO:0000313" key="1">
    <source>
        <dbReference type="EMBL" id="KWZ37688.1"/>
    </source>
</evidence>
<protein>
    <submittedName>
        <fullName evidence="1">Uncharacterized protein</fullName>
    </submittedName>
</protein>
<keyword evidence="2" id="KW-1185">Reference proteome</keyword>
<gene>
    <name evidence="1" type="ORF">WS72_22295</name>
</gene>
<accession>A0ABR5T381</accession>
<dbReference type="Proteomes" id="UP000070255">
    <property type="component" value="Unassembled WGS sequence"/>
</dbReference>
<proteinExistence type="predicted"/>
<comment type="caution">
    <text evidence="1">The sequence shown here is derived from an EMBL/GenBank/DDBJ whole genome shotgun (WGS) entry which is preliminary data.</text>
</comment>
<organism evidence="1 2">
    <name type="scientific">Burkholderia savannae</name>
    <dbReference type="NCBI Taxonomy" id="1637837"/>
    <lineage>
        <taxon>Bacteria</taxon>
        <taxon>Pseudomonadati</taxon>
        <taxon>Pseudomonadota</taxon>
        <taxon>Betaproteobacteria</taxon>
        <taxon>Burkholderiales</taxon>
        <taxon>Burkholderiaceae</taxon>
        <taxon>Burkholderia</taxon>
        <taxon>pseudomallei group</taxon>
    </lineage>
</organism>
<name>A0ABR5T381_9BURK</name>